<name>A0ABS2HCZ3_9VIBR</name>
<sequence length="178" mass="20229">MIFKFKIHLKSNLFRYAVTCVAMFCLTYLPSGLAVSAQLKPFEAKAIYLFKIANYIKWPDDANKVQIHYCIFGDKELRDTFDDIAKKKLVAGKQLVPVNVIEECDLVYMGNKFLIDELAPYQISVGDKDQFAAKGGQIELKQNKNKLELIVNYPSVKESDIRLSSKLLKIATIIEDPS</sequence>
<evidence type="ECO:0000313" key="2">
    <source>
        <dbReference type="Proteomes" id="UP000809621"/>
    </source>
</evidence>
<dbReference type="RefSeq" id="WP_205157064.1">
    <property type="nucleotide sequence ID" value="NZ_JAFEUM010000001.1"/>
</dbReference>
<dbReference type="Pfam" id="PF13689">
    <property type="entry name" value="DUF4154"/>
    <property type="match status" value="1"/>
</dbReference>
<protein>
    <submittedName>
        <fullName evidence="1">YfiR family protein</fullName>
    </submittedName>
</protein>
<organism evidence="1 2">
    <name type="scientific">Vibrio ulleungensis</name>
    <dbReference type="NCBI Taxonomy" id="2807619"/>
    <lineage>
        <taxon>Bacteria</taxon>
        <taxon>Pseudomonadati</taxon>
        <taxon>Pseudomonadota</taxon>
        <taxon>Gammaproteobacteria</taxon>
        <taxon>Vibrionales</taxon>
        <taxon>Vibrionaceae</taxon>
        <taxon>Vibrio</taxon>
    </lineage>
</organism>
<dbReference type="Proteomes" id="UP000809621">
    <property type="component" value="Unassembled WGS sequence"/>
</dbReference>
<reference evidence="1 2" key="1">
    <citation type="submission" date="2021-02" db="EMBL/GenBank/DDBJ databases">
        <authorList>
            <person name="Park J.-S."/>
        </authorList>
    </citation>
    <scope>NUCLEOTIDE SEQUENCE [LARGE SCALE GENOMIC DNA]</scope>
    <source>
        <strain evidence="1 2">188UL20-2</strain>
    </source>
</reference>
<gene>
    <name evidence="1" type="ORF">JQC93_03515</name>
</gene>
<accession>A0ABS2HCZ3</accession>
<proteinExistence type="predicted"/>
<dbReference type="EMBL" id="JAFEUM010000001">
    <property type="protein sequence ID" value="MBM7035465.1"/>
    <property type="molecule type" value="Genomic_DNA"/>
</dbReference>
<comment type="caution">
    <text evidence="1">The sequence shown here is derived from an EMBL/GenBank/DDBJ whole genome shotgun (WGS) entry which is preliminary data.</text>
</comment>
<keyword evidence="2" id="KW-1185">Reference proteome</keyword>
<evidence type="ECO:0000313" key="1">
    <source>
        <dbReference type="EMBL" id="MBM7035465.1"/>
    </source>
</evidence>
<dbReference type="InterPro" id="IPR025293">
    <property type="entry name" value="YfiR/HmsC-like"/>
</dbReference>